<evidence type="ECO:0000256" key="1">
    <source>
        <dbReference type="SAM" id="MobiDB-lite"/>
    </source>
</evidence>
<accession>A0ABD0QEY7</accession>
<keyword evidence="3" id="KW-1185">Reference proteome</keyword>
<dbReference type="Proteomes" id="UP001529510">
    <property type="component" value="Unassembled WGS sequence"/>
</dbReference>
<protein>
    <submittedName>
        <fullName evidence="2">Uncharacterized protein</fullName>
    </submittedName>
</protein>
<dbReference type="EMBL" id="JAMKFB020000009">
    <property type="protein sequence ID" value="KAL0184452.1"/>
    <property type="molecule type" value="Genomic_DNA"/>
</dbReference>
<gene>
    <name evidence="2" type="ORF">M9458_020148</name>
</gene>
<organism evidence="2 3">
    <name type="scientific">Cirrhinus mrigala</name>
    <name type="common">Mrigala</name>
    <dbReference type="NCBI Taxonomy" id="683832"/>
    <lineage>
        <taxon>Eukaryota</taxon>
        <taxon>Metazoa</taxon>
        <taxon>Chordata</taxon>
        <taxon>Craniata</taxon>
        <taxon>Vertebrata</taxon>
        <taxon>Euteleostomi</taxon>
        <taxon>Actinopterygii</taxon>
        <taxon>Neopterygii</taxon>
        <taxon>Teleostei</taxon>
        <taxon>Ostariophysi</taxon>
        <taxon>Cypriniformes</taxon>
        <taxon>Cyprinidae</taxon>
        <taxon>Labeoninae</taxon>
        <taxon>Labeonini</taxon>
        <taxon>Cirrhinus</taxon>
    </lineage>
</organism>
<evidence type="ECO:0000313" key="3">
    <source>
        <dbReference type="Proteomes" id="UP001529510"/>
    </source>
</evidence>
<name>A0ABD0QEY7_CIRMR</name>
<feature type="non-terminal residue" evidence="2">
    <location>
        <position position="1"/>
    </location>
</feature>
<feature type="non-terminal residue" evidence="2">
    <location>
        <position position="79"/>
    </location>
</feature>
<reference evidence="2 3" key="1">
    <citation type="submission" date="2024-05" db="EMBL/GenBank/DDBJ databases">
        <title>Genome sequencing and assembly of Indian major carp, Cirrhinus mrigala (Hamilton, 1822).</title>
        <authorList>
            <person name="Mohindra V."/>
            <person name="Chowdhury L.M."/>
            <person name="Lal K."/>
            <person name="Jena J.K."/>
        </authorList>
    </citation>
    <scope>NUCLEOTIDE SEQUENCE [LARGE SCALE GENOMIC DNA]</scope>
    <source>
        <strain evidence="2">CM1030</strain>
        <tissue evidence="2">Blood</tissue>
    </source>
</reference>
<evidence type="ECO:0000313" key="2">
    <source>
        <dbReference type="EMBL" id="KAL0184452.1"/>
    </source>
</evidence>
<feature type="compositionally biased region" description="Polar residues" evidence="1">
    <location>
        <begin position="56"/>
        <end position="72"/>
    </location>
</feature>
<sequence>HMLVFARPRHQESEEVCLEDEDVTYSYLDRCYTSMLQGQPLEHIADPAPALVSQPTFLPSSLPTSHRWSLSTRARRRQR</sequence>
<dbReference type="AlphaFoldDB" id="A0ABD0QEY7"/>
<feature type="region of interest" description="Disordered" evidence="1">
    <location>
        <begin position="56"/>
        <end position="79"/>
    </location>
</feature>
<comment type="caution">
    <text evidence="2">The sequence shown here is derived from an EMBL/GenBank/DDBJ whole genome shotgun (WGS) entry which is preliminary data.</text>
</comment>
<proteinExistence type="predicted"/>